<feature type="compositionally biased region" description="Basic and acidic residues" evidence="1">
    <location>
        <begin position="133"/>
        <end position="159"/>
    </location>
</feature>
<dbReference type="VEuPathDB" id="VectorBase:GBRI043083"/>
<dbReference type="Proteomes" id="UP000091820">
    <property type="component" value="Unassembled WGS sequence"/>
</dbReference>
<feature type="region of interest" description="Disordered" evidence="1">
    <location>
        <begin position="1102"/>
        <end position="1125"/>
    </location>
</feature>
<feature type="compositionally biased region" description="Basic residues" evidence="1">
    <location>
        <begin position="1181"/>
        <end position="1190"/>
    </location>
</feature>
<feature type="compositionally biased region" description="Low complexity" evidence="1">
    <location>
        <begin position="42"/>
        <end position="61"/>
    </location>
</feature>
<feature type="compositionally biased region" description="Polar residues" evidence="1">
    <location>
        <begin position="233"/>
        <end position="242"/>
    </location>
</feature>
<reference evidence="3" key="1">
    <citation type="submission" date="2014-03" db="EMBL/GenBank/DDBJ databases">
        <authorList>
            <person name="Aksoy S."/>
            <person name="Warren W."/>
            <person name="Wilson R.K."/>
        </authorList>
    </citation>
    <scope>NUCLEOTIDE SEQUENCE [LARGE SCALE GENOMIC DNA]</scope>
    <source>
        <strain evidence="3">IAEA</strain>
    </source>
</reference>
<feature type="region of interest" description="Disordered" evidence="1">
    <location>
        <begin position="898"/>
        <end position="923"/>
    </location>
</feature>
<keyword evidence="3" id="KW-1185">Reference proteome</keyword>
<evidence type="ECO:0000313" key="2">
    <source>
        <dbReference type="EnsemblMetazoa" id="GBRI043083-PA"/>
    </source>
</evidence>
<feature type="compositionally biased region" description="Basic and acidic residues" evidence="1">
    <location>
        <begin position="198"/>
        <end position="209"/>
    </location>
</feature>
<feature type="region of interest" description="Disordered" evidence="1">
    <location>
        <begin position="102"/>
        <end position="343"/>
    </location>
</feature>
<dbReference type="STRING" id="37001.A0A1A9X3L5"/>
<feature type="region of interest" description="Disordered" evidence="1">
    <location>
        <begin position="1159"/>
        <end position="1201"/>
    </location>
</feature>
<sequence length="1420" mass="161723">MTHTEQNRRQKQQFMHWFKDVTTTTGQDTQTAEKEEPRNLTRRTLTATATQTATTSTNNGTYEQSTSQFQTNIKKVSGRPASHLKTNPLGIKTHIARISYDCGRSTQRTKSEKSTKKISPSKRLVSAAGCSERTTDPQEKFTEKKKKKEEDRELKEMQEKLNVTYKKIEPIEASHTDTQSNKENEDSSEVKMAAYRRSHTDLDENKIKPIEAGGNVRLSRKDIQDEQTDKPRSTSARLSVNTEESKKTPRKSEATHRLAEAQKPKRKLYSQLKHEKTNKDKLAKEEIKKRLEQLRKNTKKLVNKNLQQKRLKDEQINSPKEKKDTQNNENQEEQKQKQEKNVVLCPNEAPEPLDCNRRLISKGHLTDRPRSLERSQSISRSALSLHTNIIKASPIVQPNPLGGECKRIGLLRKPGSSEEYSLNGSCDLNFDKENVALKTTTSRLTLLTDKLEENKRVEVESLDKKEPENPQFKKTIEERLLKPLEGLLGSEKNNDKIERDLQQLKKAKTEENIGFIKESKEQTKCHDLPYWLKPSAAQVYPYNFILAVRRKLEAITQVPDNQEEQKRKRFITSENEHIYTSISEEEFKCEAMVPRSSVAKSQVLKKPIKSKCETSVESLELKSSRDQQISQNSDNVNETSKKVEEFLMKLETSLKTDDHSNSEISKLRSVERRLNCRKNETSKNSNKLQEVLTKPIKKCTLELSPEIKKSTSSKHAQVETLEHLGMNLKNSLQPLYNSTENLNSNSSETITDLSSISLQLPLANTVSEVSSLQTESKVTFIKEREDAKEIGPKPESVSPLSMDRIRLLKIQRTESKNMDKEFSQLLIDFNRSLTQVIQVNEQLKSTLDKSQQLLSPRTDKQCTTEYSSDFEQATQPPNEDSIKSAKFQIEKYEETPKYYKGPSKLKSSMSVSDKSPSSVESPINVNKVLEEEEQKLLPDLDLGVDLRDLSNSSAKSSQQKNTEEILEDNNCLEFEKRLELMEKMKADLKVTIKESQNRRRRTTQQGSESITSSDNSRSNKSKKLSQDSGNDSVSKASKTSPENSYLHLSKNTKSSGTQHSKTRKKSPESSAKTTTTTTTSNNEESSEKLIEIFKKGKLTKWSDSSKDEANTTEKPEQSFKSESSINKNSKMNLKYAQSAAANSSNDENAIAEIISDSGTNKENITESPVQSEILDSTELRHRSRPRRHGSSKNSKIQKELPKTITLKESLCENENSKPKTYITHINYSRGDFSNNNNNVLQRFPNDHHEFHLPATVAASHRTSTEFSQSADDEITSSVMSSRHSLKNFAVTSTLKSNVCRRLSTGAEIVKFFHRSDQGQHEKVPASQDSMSECSLNYSNVGLYDKLIQNETTKTEHLTALLKMRERALLDRTKSQIAWLEVQKARYKAKGLINNIAAIKKKQRGILLKMEKEREEIKRSV</sequence>
<dbReference type="GO" id="GO:0005813">
    <property type="term" value="C:centrosome"/>
    <property type="evidence" value="ECO:0007669"/>
    <property type="project" value="InterPro"/>
</dbReference>
<dbReference type="PANTHER" id="PTHR13958">
    <property type="entry name" value="CENTROSOME-ASSOCIATED PROTEIN 350"/>
    <property type="match status" value="1"/>
</dbReference>
<proteinExistence type="predicted"/>
<feature type="region of interest" description="Disordered" evidence="1">
    <location>
        <begin position="850"/>
        <end position="882"/>
    </location>
</feature>
<accession>A0A1A9X3L5</accession>
<feature type="region of interest" description="Disordered" evidence="1">
    <location>
        <begin position="1"/>
        <end position="68"/>
    </location>
</feature>
<organism evidence="2 3">
    <name type="scientific">Glossina brevipalpis</name>
    <dbReference type="NCBI Taxonomy" id="37001"/>
    <lineage>
        <taxon>Eukaryota</taxon>
        <taxon>Metazoa</taxon>
        <taxon>Ecdysozoa</taxon>
        <taxon>Arthropoda</taxon>
        <taxon>Hexapoda</taxon>
        <taxon>Insecta</taxon>
        <taxon>Pterygota</taxon>
        <taxon>Neoptera</taxon>
        <taxon>Endopterygota</taxon>
        <taxon>Diptera</taxon>
        <taxon>Brachycera</taxon>
        <taxon>Muscomorpha</taxon>
        <taxon>Hippoboscoidea</taxon>
        <taxon>Glossinidae</taxon>
        <taxon>Glossina</taxon>
    </lineage>
</organism>
<evidence type="ECO:0000313" key="3">
    <source>
        <dbReference type="Proteomes" id="UP000091820"/>
    </source>
</evidence>
<feature type="compositionally biased region" description="Basic and acidic residues" evidence="1">
    <location>
        <begin position="219"/>
        <end position="232"/>
    </location>
</feature>
<feature type="compositionally biased region" description="Basic and acidic residues" evidence="1">
    <location>
        <begin position="166"/>
        <end position="189"/>
    </location>
</feature>
<feature type="compositionally biased region" description="Basic and acidic residues" evidence="1">
    <location>
        <begin position="272"/>
        <end position="295"/>
    </location>
</feature>
<feature type="compositionally biased region" description="Basic and acidic residues" evidence="1">
    <location>
        <begin position="1103"/>
        <end position="1119"/>
    </location>
</feature>
<dbReference type="EnsemblMetazoa" id="GBRI043083-RA">
    <property type="protein sequence ID" value="GBRI043083-PA"/>
    <property type="gene ID" value="GBRI043083"/>
</dbReference>
<feature type="compositionally biased region" description="Low complexity" evidence="1">
    <location>
        <begin position="1068"/>
        <end position="1083"/>
    </location>
</feature>
<dbReference type="GO" id="GO:0034453">
    <property type="term" value="P:microtubule anchoring"/>
    <property type="evidence" value="ECO:0007669"/>
    <property type="project" value="InterPro"/>
</dbReference>
<feature type="compositionally biased region" description="Low complexity" evidence="1">
    <location>
        <begin position="1007"/>
        <end position="1018"/>
    </location>
</feature>
<evidence type="ECO:0000256" key="1">
    <source>
        <dbReference type="SAM" id="MobiDB-lite"/>
    </source>
</evidence>
<feature type="compositionally biased region" description="Basic and acidic residues" evidence="1">
    <location>
        <begin position="243"/>
        <end position="263"/>
    </location>
</feature>
<feature type="compositionally biased region" description="Polar residues" evidence="1">
    <location>
        <begin position="1159"/>
        <end position="1174"/>
    </location>
</feature>
<name>A0A1A9X3L5_9MUSC</name>
<feature type="compositionally biased region" description="Polar residues" evidence="1">
    <location>
        <begin position="1049"/>
        <end position="1059"/>
    </location>
</feature>
<dbReference type="InterPro" id="IPR028750">
    <property type="entry name" value="CEP350/CC187"/>
</dbReference>
<dbReference type="PANTHER" id="PTHR13958:SF3">
    <property type="entry name" value="CAP-GLY DOMAIN-CONTAINING PROTEIN-RELATED"/>
    <property type="match status" value="1"/>
</dbReference>
<feature type="compositionally biased region" description="Polar residues" evidence="1">
    <location>
        <begin position="1026"/>
        <end position="1043"/>
    </location>
</feature>
<protein>
    <submittedName>
        <fullName evidence="2">Uncharacterized protein</fullName>
    </submittedName>
</protein>
<feature type="compositionally biased region" description="Low complexity" evidence="1">
    <location>
        <begin position="902"/>
        <end position="922"/>
    </location>
</feature>
<feature type="region of interest" description="Disordered" evidence="1">
    <location>
        <begin position="991"/>
        <end position="1087"/>
    </location>
</feature>
<feature type="compositionally biased region" description="Polar residues" evidence="1">
    <location>
        <begin position="863"/>
        <end position="878"/>
    </location>
</feature>
<dbReference type="GO" id="GO:0008017">
    <property type="term" value="F:microtubule binding"/>
    <property type="evidence" value="ECO:0007669"/>
    <property type="project" value="InterPro"/>
</dbReference>
<reference evidence="2" key="2">
    <citation type="submission" date="2020-05" db="UniProtKB">
        <authorList>
            <consortium name="EnsemblMetazoa"/>
        </authorList>
    </citation>
    <scope>IDENTIFICATION</scope>
    <source>
        <strain evidence="2">IAEA</strain>
    </source>
</reference>
<feature type="compositionally biased region" description="Basic and acidic residues" evidence="1">
    <location>
        <begin position="310"/>
        <end position="340"/>
    </location>
</feature>